<dbReference type="InterPro" id="IPR049244">
    <property type="entry name" value="DUF6879"/>
</dbReference>
<organism evidence="2 3">
    <name type="scientific">Streptomonospora mangrovi</name>
    <dbReference type="NCBI Taxonomy" id="2883123"/>
    <lineage>
        <taxon>Bacteria</taxon>
        <taxon>Bacillati</taxon>
        <taxon>Actinomycetota</taxon>
        <taxon>Actinomycetes</taxon>
        <taxon>Streptosporangiales</taxon>
        <taxon>Nocardiopsidaceae</taxon>
        <taxon>Streptomonospora</taxon>
    </lineage>
</organism>
<dbReference type="EMBL" id="JAJAQC010000037">
    <property type="protein sequence ID" value="MDA0566525.1"/>
    <property type="molecule type" value="Genomic_DNA"/>
</dbReference>
<evidence type="ECO:0000313" key="3">
    <source>
        <dbReference type="Proteomes" id="UP001140076"/>
    </source>
</evidence>
<comment type="caution">
    <text evidence="2">The sequence shown here is derived from an EMBL/GenBank/DDBJ whole genome shotgun (WGS) entry which is preliminary data.</text>
</comment>
<keyword evidence="3" id="KW-1185">Reference proteome</keyword>
<evidence type="ECO:0000313" key="2">
    <source>
        <dbReference type="EMBL" id="MDA0566525.1"/>
    </source>
</evidence>
<name>A0A9X3NTE6_9ACTN</name>
<sequence length="214" mass="24510">MPQNLTSQMLDAVRAADGRVMDRPAYHADAAALRADPDMVGDVWKLERSQVFYEEGDPAWQAFLANDWKRVLEIFESERPALHEGIATYTRQGLRLRRLRVVENPLTPYLRWEMQSHRVFVECGYEIGVLEAEAVRQHEHRSPLPELMVYGRRVIYHVRYDDRWAPAGAKRIDDPVLANWAADFVSGLYARSQPFLDFFHREVGTAAPASAGGD</sequence>
<dbReference type="Pfam" id="PF21806">
    <property type="entry name" value="DUF6879"/>
    <property type="match status" value="1"/>
</dbReference>
<dbReference type="Proteomes" id="UP001140076">
    <property type="component" value="Unassembled WGS sequence"/>
</dbReference>
<gene>
    <name evidence="2" type="ORF">LG943_19730</name>
</gene>
<proteinExistence type="predicted"/>
<accession>A0A9X3NTE6</accession>
<reference evidence="2" key="1">
    <citation type="submission" date="2021-10" db="EMBL/GenBank/DDBJ databases">
        <title>Streptomonospora sp. nov., isolated from mangrove soil.</title>
        <authorList>
            <person name="Chen X."/>
            <person name="Ge X."/>
            <person name="Liu W."/>
        </authorList>
    </citation>
    <scope>NUCLEOTIDE SEQUENCE</scope>
    <source>
        <strain evidence="2">S1-112</strain>
    </source>
</reference>
<dbReference type="AlphaFoldDB" id="A0A9X3NTE6"/>
<feature type="domain" description="DUF6879" evidence="1">
    <location>
        <begin position="41"/>
        <end position="199"/>
    </location>
</feature>
<protein>
    <recommendedName>
        <fullName evidence="1">DUF6879 domain-containing protein</fullName>
    </recommendedName>
</protein>
<dbReference type="RefSeq" id="WP_270073777.1">
    <property type="nucleotide sequence ID" value="NZ_JAJAQC010000037.1"/>
</dbReference>
<evidence type="ECO:0000259" key="1">
    <source>
        <dbReference type="Pfam" id="PF21806"/>
    </source>
</evidence>